<comment type="caution">
    <text evidence="3">The sequence shown here is derived from an EMBL/GenBank/DDBJ whole genome shotgun (WGS) entry which is preliminary data.</text>
</comment>
<evidence type="ECO:0000259" key="2">
    <source>
        <dbReference type="Pfam" id="PF19838"/>
    </source>
</evidence>
<evidence type="ECO:0000313" key="3">
    <source>
        <dbReference type="EMBL" id="GAA4375734.1"/>
    </source>
</evidence>
<dbReference type="Proteomes" id="UP001500454">
    <property type="component" value="Unassembled WGS sequence"/>
</dbReference>
<reference evidence="4" key="1">
    <citation type="journal article" date="2019" name="Int. J. Syst. Evol. Microbiol.">
        <title>The Global Catalogue of Microorganisms (GCM) 10K type strain sequencing project: providing services to taxonomists for standard genome sequencing and annotation.</title>
        <authorList>
            <consortium name="The Broad Institute Genomics Platform"/>
            <consortium name="The Broad Institute Genome Sequencing Center for Infectious Disease"/>
            <person name="Wu L."/>
            <person name="Ma J."/>
        </authorList>
    </citation>
    <scope>NUCLEOTIDE SEQUENCE [LARGE SCALE GENOMIC DNA]</scope>
    <source>
        <strain evidence="4">JCM 17924</strain>
    </source>
</reference>
<keyword evidence="4" id="KW-1185">Reference proteome</keyword>
<evidence type="ECO:0000313" key="4">
    <source>
        <dbReference type="Proteomes" id="UP001500454"/>
    </source>
</evidence>
<feature type="region of interest" description="Disordered" evidence="1">
    <location>
        <begin position="729"/>
        <end position="750"/>
    </location>
</feature>
<feature type="compositionally biased region" description="Low complexity" evidence="1">
    <location>
        <begin position="737"/>
        <end position="750"/>
    </location>
</feature>
<dbReference type="InterPro" id="IPR050218">
    <property type="entry name" value="LptD"/>
</dbReference>
<name>A0ABP8IVK6_9BACT</name>
<evidence type="ECO:0000256" key="1">
    <source>
        <dbReference type="SAM" id="MobiDB-lite"/>
    </source>
</evidence>
<dbReference type="PANTHER" id="PTHR30189">
    <property type="entry name" value="LPS-ASSEMBLY PROTEIN"/>
    <property type="match status" value="1"/>
</dbReference>
<dbReference type="InterPro" id="IPR045659">
    <property type="entry name" value="LptD_2"/>
</dbReference>
<accession>A0ABP8IVK6</accession>
<proteinExistence type="predicted"/>
<protein>
    <submittedName>
        <fullName evidence="3">LPS assembly protein LptD</fullName>
    </submittedName>
</protein>
<gene>
    <name evidence="3" type="ORF">GCM10023186_08840</name>
</gene>
<dbReference type="Pfam" id="PF19838">
    <property type="entry name" value="LptD_2"/>
    <property type="match status" value="1"/>
</dbReference>
<feature type="domain" description="LPS-assembly protein LptD central" evidence="2">
    <location>
        <begin position="175"/>
        <end position="693"/>
    </location>
</feature>
<dbReference type="PANTHER" id="PTHR30189:SF1">
    <property type="entry name" value="LPS-ASSEMBLY PROTEIN LPTD"/>
    <property type="match status" value="1"/>
</dbReference>
<sequence length="882" mass="98454">MPRDTSVAVSGTGDSVRVGVGGRKGDIETTVKYKAKDSIRFEIQNRIADLYRESSINYGDMSLDAARITIDYSKNIITAEGQADSTGRVQGRPYFKNGAEAYQAGRIAYNIKTKRGRITDAVTQQGEGYVHAEVVKKNELNEIFGRNGRYTTCNLEHPHFYINATKMKVIPGQKVVTGPFNLSIGDIPTPLGFLFGYFPTPGKTRASGLIFPTFGQAADRGFFLRNGGFYWAANEYIGVRVTGDIYSGALEQWGGFNVTTELSYRKRYAYDGRLGFDYAERPSQPLLRSDAVNTNPNTITRFTPRTFWLNWSHTPVARPGGGRFSANVRTGNPEYNFQNSLNERNYLTPAFNSTISYAKQIRNSPVNYNITASQDLNTQTGTINATLPDVSVGVARQYLYELLGLSSQGKWYEQLAAAYTFTGQSRFSNTEAARTLTNGVPLLGGTTTGRTLPISLNNLSPLLRNNQLSLNHRFDIALGSYPVLKHLNFTPSVSYGESWYLKRLDYTYVEAARAVRIDTLRGFNRVYNASAGASLQTNIYGTIVRKGTRKIQAIRHRLSPSLNYSYSPDFTKNENLYDLNVLPAELIDPTTGKVYLNRDFSRFQGFGGNIPSGIEVNQISFAVQNQIEMKVRNSNDTTGTEPFKKVSLIDGLDFSSGYNFADTLHMRQGLAGSLRTQVAQKLNVIVSSAFSFYQRDTLGRDINKYLWQQANPRLARLNNASVNLTYQFDSSQKRRQPANAAPLAPNNNPALGSPVPIDPYADYVDFTIPWTLSASANAFYQSPGPVPRGQPMPRAWSAVSLNLNGQLKLTDKMRVGYSTGYDFISKQVSFTSLDFYRDLHCWQISGNWWPFGQRQGFNVTIGAKSSLLQDLKLNRNRTFLNR</sequence>
<organism evidence="3 4">
    <name type="scientific">Hymenobacter koreensis</name>
    <dbReference type="NCBI Taxonomy" id="1084523"/>
    <lineage>
        <taxon>Bacteria</taxon>
        <taxon>Pseudomonadati</taxon>
        <taxon>Bacteroidota</taxon>
        <taxon>Cytophagia</taxon>
        <taxon>Cytophagales</taxon>
        <taxon>Hymenobacteraceae</taxon>
        <taxon>Hymenobacter</taxon>
    </lineage>
</organism>
<dbReference type="EMBL" id="BAABHA010000002">
    <property type="protein sequence ID" value="GAA4375734.1"/>
    <property type="molecule type" value="Genomic_DNA"/>
</dbReference>